<name>A0A9W7BAE8_9STRA</name>
<accession>A0A9W7BAE8</accession>
<sequence length="162" mass="18576">MERKSSREERSDELIMPILIVVEGEARLERSCSIVSVVPAHILRALSDTLLFSFSPQACARTALPFEKLSTQNPNLKFINVPNTPQTAPLFEAFQITRLPFSHIYHPEIGLAEETKCNKGIWKEFKRKVESWRDMECEVDYEMDEVGEGESYVLTREGQVLD</sequence>
<dbReference type="AlphaFoldDB" id="A0A9W7BAE8"/>
<reference evidence="2" key="1">
    <citation type="journal article" date="2023" name="Commun. Biol.">
        <title>Genome analysis of Parmales, the sister group of diatoms, reveals the evolutionary specialization of diatoms from phago-mixotrophs to photoautotrophs.</title>
        <authorList>
            <person name="Ban H."/>
            <person name="Sato S."/>
            <person name="Yoshikawa S."/>
            <person name="Yamada K."/>
            <person name="Nakamura Y."/>
            <person name="Ichinomiya M."/>
            <person name="Sato N."/>
            <person name="Blanc-Mathieu R."/>
            <person name="Endo H."/>
            <person name="Kuwata A."/>
            <person name="Ogata H."/>
        </authorList>
    </citation>
    <scope>NUCLEOTIDE SEQUENCE [LARGE SCALE GENOMIC DNA]</scope>
</reference>
<dbReference type="EMBL" id="BLQM01000325">
    <property type="protein sequence ID" value="GMH83213.1"/>
    <property type="molecule type" value="Genomic_DNA"/>
</dbReference>
<comment type="caution">
    <text evidence="1">The sequence shown here is derived from an EMBL/GenBank/DDBJ whole genome shotgun (WGS) entry which is preliminary data.</text>
</comment>
<proteinExistence type="predicted"/>
<protein>
    <submittedName>
        <fullName evidence="1">Uncharacterized protein</fullName>
    </submittedName>
</protein>
<dbReference type="Proteomes" id="UP001162640">
    <property type="component" value="Unassembled WGS sequence"/>
</dbReference>
<gene>
    <name evidence="1" type="ORF">TL16_g09518</name>
</gene>
<evidence type="ECO:0000313" key="2">
    <source>
        <dbReference type="Proteomes" id="UP001162640"/>
    </source>
</evidence>
<evidence type="ECO:0000313" key="1">
    <source>
        <dbReference type="EMBL" id="GMH83213.1"/>
    </source>
</evidence>
<organism evidence="1 2">
    <name type="scientific">Triparma laevis f. inornata</name>
    <dbReference type="NCBI Taxonomy" id="1714386"/>
    <lineage>
        <taxon>Eukaryota</taxon>
        <taxon>Sar</taxon>
        <taxon>Stramenopiles</taxon>
        <taxon>Ochrophyta</taxon>
        <taxon>Bolidophyceae</taxon>
        <taxon>Parmales</taxon>
        <taxon>Triparmaceae</taxon>
        <taxon>Triparma</taxon>
    </lineage>
</organism>